<feature type="transmembrane region" description="Helical" evidence="1">
    <location>
        <begin position="124"/>
        <end position="140"/>
    </location>
</feature>
<dbReference type="Pfam" id="PF09928">
    <property type="entry name" value="DUF2160"/>
    <property type="match status" value="1"/>
</dbReference>
<name>A0A1I0TM45_9RHOB</name>
<proteinExistence type="predicted"/>
<reference evidence="2 3" key="1">
    <citation type="submission" date="2016-10" db="EMBL/GenBank/DDBJ databases">
        <authorList>
            <person name="de Groot N.N."/>
        </authorList>
    </citation>
    <scope>NUCLEOTIDE SEQUENCE [LARGE SCALE GENOMIC DNA]</scope>
    <source>
        <strain evidence="2 3">CGMCC 1.6117</strain>
    </source>
</reference>
<accession>A0A1I0TM45</accession>
<evidence type="ECO:0000313" key="3">
    <source>
        <dbReference type="Proteomes" id="UP000182312"/>
    </source>
</evidence>
<sequence length="141" mass="15686">MGMSAAPTRRTSWLAIYAAAALILGAALGFLIWATPVTEEGARDWTAPMIARGWMAWTFPVALFFWVIASLLTLFTILAIRFPETPRMGILRIETTRGDRLFISLLGSAFICLGWLFFAGPPLWWGLALCLVYAAAVFRWV</sequence>
<dbReference type="AlphaFoldDB" id="A0A1I0TM45"/>
<keyword evidence="1" id="KW-0472">Membrane</keyword>
<evidence type="ECO:0000256" key="1">
    <source>
        <dbReference type="SAM" id="Phobius"/>
    </source>
</evidence>
<dbReference type="EMBL" id="FOJO01000010">
    <property type="protein sequence ID" value="SFA52861.1"/>
    <property type="molecule type" value="Genomic_DNA"/>
</dbReference>
<feature type="transmembrane region" description="Helical" evidence="1">
    <location>
        <begin position="54"/>
        <end position="80"/>
    </location>
</feature>
<protein>
    <submittedName>
        <fullName evidence="2">Predicted small integral membrane protein</fullName>
    </submittedName>
</protein>
<feature type="transmembrane region" description="Helical" evidence="1">
    <location>
        <begin position="101"/>
        <end position="118"/>
    </location>
</feature>
<keyword evidence="1" id="KW-1133">Transmembrane helix</keyword>
<organism evidence="2 3">
    <name type="scientific">Paracoccus halophilus</name>
    <dbReference type="NCBI Taxonomy" id="376733"/>
    <lineage>
        <taxon>Bacteria</taxon>
        <taxon>Pseudomonadati</taxon>
        <taxon>Pseudomonadota</taxon>
        <taxon>Alphaproteobacteria</taxon>
        <taxon>Rhodobacterales</taxon>
        <taxon>Paracoccaceae</taxon>
        <taxon>Paracoccus</taxon>
    </lineage>
</organism>
<feature type="transmembrane region" description="Helical" evidence="1">
    <location>
        <begin position="12"/>
        <end position="34"/>
    </location>
</feature>
<dbReference type="InterPro" id="IPR018678">
    <property type="entry name" value="DUF2160_TM"/>
</dbReference>
<dbReference type="Proteomes" id="UP000182312">
    <property type="component" value="Unassembled WGS sequence"/>
</dbReference>
<gene>
    <name evidence="2" type="ORF">SAMN04487972_11041</name>
</gene>
<evidence type="ECO:0000313" key="2">
    <source>
        <dbReference type="EMBL" id="SFA52861.1"/>
    </source>
</evidence>
<keyword evidence="1" id="KW-0812">Transmembrane</keyword>